<protein>
    <submittedName>
        <fullName evidence="1">Uncharacterized protein</fullName>
    </submittedName>
</protein>
<reference evidence="1 2" key="1">
    <citation type="journal article" date="2021" name="Elife">
        <title>Chloroplast acquisition without the gene transfer in kleptoplastic sea slugs, Plakobranchus ocellatus.</title>
        <authorList>
            <person name="Maeda T."/>
            <person name="Takahashi S."/>
            <person name="Yoshida T."/>
            <person name="Shimamura S."/>
            <person name="Takaki Y."/>
            <person name="Nagai Y."/>
            <person name="Toyoda A."/>
            <person name="Suzuki Y."/>
            <person name="Arimoto A."/>
            <person name="Ishii H."/>
            <person name="Satoh N."/>
            <person name="Nishiyama T."/>
            <person name="Hasebe M."/>
            <person name="Maruyama T."/>
            <person name="Minagawa J."/>
            <person name="Obokata J."/>
            <person name="Shigenobu S."/>
        </authorList>
    </citation>
    <scope>NUCLEOTIDE SEQUENCE [LARGE SCALE GENOMIC DNA]</scope>
</reference>
<evidence type="ECO:0000313" key="2">
    <source>
        <dbReference type="Proteomes" id="UP000735302"/>
    </source>
</evidence>
<keyword evidence="2" id="KW-1185">Reference proteome</keyword>
<organism evidence="1 2">
    <name type="scientific">Plakobranchus ocellatus</name>
    <dbReference type="NCBI Taxonomy" id="259542"/>
    <lineage>
        <taxon>Eukaryota</taxon>
        <taxon>Metazoa</taxon>
        <taxon>Spiralia</taxon>
        <taxon>Lophotrochozoa</taxon>
        <taxon>Mollusca</taxon>
        <taxon>Gastropoda</taxon>
        <taxon>Heterobranchia</taxon>
        <taxon>Euthyneura</taxon>
        <taxon>Panpulmonata</taxon>
        <taxon>Sacoglossa</taxon>
        <taxon>Placobranchoidea</taxon>
        <taxon>Plakobranchidae</taxon>
        <taxon>Plakobranchus</taxon>
    </lineage>
</organism>
<proteinExistence type="predicted"/>
<accession>A0AAV4BK11</accession>
<dbReference type="Proteomes" id="UP000735302">
    <property type="component" value="Unassembled WGS sequence"/>
</dbReference>
<evidence type="ECO:0000313" key="1">
    <source>
        <dbReference type="EMBL" id="GFO19503.1"/>
    </source>
</evidence>
<dbReference type="EMBL" id="BLXT01005065">
    <property type="protein sequence ID" value="GFO19503.1"/>
    <property type="molecule type" value="Genomic_DNA"/>
</dbReference>
<sequence length="98" mass="11340">MTLSSRQRRSRCERTAARHFSIWRPYLAVEPCRGWSTWRFKMQPYSAQDSHLFLATMQASVSMDPVQVDLDRCLASSPTFMRGRDMDLEFPGHGPGFP</sequence>
<name>A0AAV4BK11_9GAST</name>
<comment type="caution">
    <text evidence="1">The sequence shown here is derived from an EMBL/GenBank/DDBJ whole genome shotgun (WGS) entry which is preliminary data.</text>
</comment>
<dbReference type="AlphaFoldDB" id="A0AAV4BK11"/>
<gene>
    <name evidence="1" type="ORF">PoB_004600800</name>
</gene>